<protein>
    <submittedName>
        <fullName evidence="1">Glutaminyl-peptide cyclotransferase</fullName>
    </submittedName>
</protein>
<dbReference type="InterPro" id="IPR015943">
    <property type="entry name" value="WD40/YVTN_repeat-like_dom_sf"/>
</dbReference>
<dbReference type="Proteomes" id="UP000318733">
    <property type="component" value="Unassembled WGS sequence"/>
</dbReference>
<dbReference type="InterPro" id="IPR011044">
    <property type="entry name" value="Quino_amine_DH_bsu"/>
</dbReference>
<dbReference type="PROSITE" id="PS51257">
    <property type="entry name" value="PROKAR_LIPOPROTEIN"/>
    <property type="match status" value="1"/>
</dbReference>
<dbReference type="Gene3D" id="2.130.10.10">
    <property type="entry name" value="YVTN repeat-like/Quinoprotein amine dehydrogenase"/>
    <property type="match status" value="1"/>
</dbReference>
<organism evidence="1 2">
    <name type="scientific">Mucilaginibacter corticis</name>
    <dbReference type="NCBI Taxonomy" id="2597670"/>
    <lineage>
        <taxon>Bacteria</taxon>
        <taxon>Pseudomonadati</taxon>
        <taxon>Bacteroidota</taxon>
        <taxon>Sphingobacteriia</taxon>
        <taxon>Sphingobacteriales</taxon>
        <taxon>Sphingobacteriaceae</taxon>
        <taxon>Mucilaginibacter</taxon>
    </lineage>
</organism>
<dbReference type="AlphaFoldDB" id="A0A556MWR5"/>
<gene>
    <name evidence="1" type="ORF">FO440_09130</name>
</gene>
<dbReference type="PANTHER" id="PTHR31270">
    <property type="entry name" value="GLUTAMINYL-PEPTIDE CYCLOTRANSFERASE"/>
    <property type="match status" value="1"/>
</dbReference>
<dbReference type="OrthoDB" id="9783700at2"/>
<sequence length="368" mass="41303">MKKTSMLFIGTAVILAAGCKSKNGAVENITISPKPGVLSTNDKPLAFNVSYEKSYSPDSVVYYLDSIRVGVRKDSSVISIKTDTLHMGKRDVTAKVYKDGKIQNVQTSFLKMPKYAPEQWTYTVVKQFPHDSTANTEGLSYEDGFLYETTGDSTKASELRKVDITTGKVVLSQKVDKHYLKGNTIVGDKIIAFAQNDTAGFVFDKNTLKLLSRFNPKAANANWGAAFDGSKIYVSDGNNRIWLLDKNNYKNRGYIDAFDNQRPLPPINELEYIDGKIYANIYGYDTFVVIDPKTGSVDRALNMVNIFPYEERPKRFDAKENVLNGIAYDAKGKRVFVTGKRWPHVYQIDVVRGLPASLMKFLKKKKKS</sequence>
<dbReference type="EMBL" id="VLPK01000001">
    <property type="protein sequence ID" value="TSJ44322.1"/>
    <property type="molecule type" value="Genomic_DNA"/>
</dbReference>
<keyword evidence="1" id="KW-0808">Transferase</keyword>
<dbReference type="InterPro" id="IPR007788">
    <property type="entry name" value="QCT"/>
</dbReference>
<reference evidence="1 2" key="1">
    <citation type="submission" date="2019-07" db="EMBL/GenBank/DDBJ databases">
        <authorList>
            <person name="Huq M.A."/>
        </authorList>
    </citation>
    <scope>NUCLEOTIDE SEQUENCE [LARGE SCALE GENOMIC DNA]</scope>
    <source>
        <strain evidence="1 2">MAH-19</strain>
    </source>
</reference>
<evidence type="ECO:0000313" key="2">
    <source>
        <dbReference type="Proteomes" id="UP000318733"/>
    </source>
</evidence>
<proteinExistence type="predicted"/>
<dbReference type="SUPFAM" id="SSF50969">
    <property type="entry name" value="YVTN repeat-like/Quinoprotein amine dehydrogenase"/>
    <property type="match status" value="1"/>
</dbReference>
<name>A0A556MWR5_9SPHI</name>
<dbReference type="PANTHER" id="PTHR31270:SF1">
    <property type="entry name" value="GLUTAMINYL-PEPTIDE CYCLOTRANSFERASE"/>
    <property type="match status" value="1"/>
</dbReference>
<accession>A0A556MWR5</accession>
<keyword evidence="2" id="KW-1185">Reference proteome</keyword>
<comment type="caution">
    <text evidence="1">The sequence shown here is derived from an EMBL/GenBank/DDBJ whole genome shotgun (WGS) entry which is preliminary data.</text>
</comment>
<evidence type="ECO:0000313" key="1">
    <source>
        <dbReference type="EMBL" id="TSJ44322.1"/>
    </source>
</evidence>
<dbReference type="RefSeq" id="WP_144247884.1">
    <property type="nucleotide sequence ID" value="NZ_VLPK01000001.1"/>
</dbReference>
<dbReference type="Pfam" id="PF05096">
    <property type="entry name" value="Glu_cyclase_2"/>
    <property type="match status" value="1"/>
</dbReference>
<dbReference type="GO" id="GO:0016603">
    <property type="term" value="F:glutaminyl-peptide cyclotransferase activity"/>
    <property type="evidence" value="ECO:0007669"/>
    <property type="project" value="InterPro"/>
</dbReference>